<dbReference type="RefSeq" id="WP_307231010.1">
    <property type="nucleotide sequence ID" value="NZ_JAUSTT010000020.1"/>
</dbReference>
<evidence type="ECO:0000256" key="2">
    <source>
        <dbReference type="ARBA" id="ARBA00009320"/>
    </source>
</evidence>
<dbReference type="Gene3D" id="3.30.470.10">
    <property type="match status" value="1"/>
</dbReference>
<evidence type="ECO:0000256" key="1">
    <source>
        <dbReference type="ARBA" id="ARBA00001933"/>
    </source>
</evidence>
<comment type="similarity">
    <text evidence="2 4">Belongs to the class-IV pyridoxal-phosphate-dependent aminotransferase family.</text>
</comment>
<dbReference type="EC" id="4.1.3.38" evidence="6"/>
<evidence type="ECO:0000313" key="7">
    <source>
        <dbReference type="Proteomes" id="UP001223586"/>
    </source>
</evidence>
<evidence type="ECO:0000256" key="4">
    <source>
        <dbReference type="RuleBase" id="RU004106"/>
    </source>
</evidence>
<comment type="caution">
    <text evidence="6">The sequence shown here is derived from an EMBL/GenBank/DDBJ whole genome shotgun (WGS) entry which is preliminary data.</text>
</comment>
<comment type="cofactor">
    <cofactor evidence="1 5">
        <name>pyridoxal 5'-phosphate</name>
        <dbReference type="ChEBI" id="CHEBI:597326"/>
    </cofactor>
</comment>
<accession>A0ABT9WVG2</accession>
<keyword evidence="7" id="KW-1185">Reference proteome</keyword>
<dbReference type="PANTHER" id="PTHR42743:SF11">
    <property type="entry name" value="AMINODEOXYCHORISMATE LYASE"/>
    <property type="match status" value="1"/>
</dbReference>
<dbReference type="CDD" id="cd00449">
    <property type="entry name" value="PLPDE_IV"/>
    <property type="match status" value="1"/>
</dbReference>
<dbReference type="Proteomes" id="UP001223586">
    <property type="component" value="Unassembled WGS sequence"/>
</dbReference>
<dbReference type="PROSITE" id="PS00770">
    <property type="entry name" value="AA_TRANSFER_CLASS_4"/>
    <property type="match status" value="1"/>
</dbReference>
<evidence type="ECO:0000256" key="5">
    <source>
        <dbReference type="RuleBase" id="RU004516"/>
    </source>
</evidence>
<protein>
    <submittedName>
        <fullName evidence="6">4-amino-4-deoxychorismate lyase</fullName>
        <ecNumber evidence="6">4.1.3.38</ecNumber>
    </submittedName>
</protein>
<dbReference type="InterPro" id="IPR043131">
    <property type="entry name" value="BCAT-like_N"/>
</dbReference>
<proteinExistence type="inferred from homology"/>
<dbReference type="InterPro" id="IPR050571">
    <property type="entry name" value="Class-IV_PLP-Dep_Aminotrnsfr"/>
</dbReference>
<dbReference type="Pfam" id="PF01063">
    <property type="entry name" value="Aminotran_4"/>
    <property type="match status" value="1"/>
</dbReference>
<gene>
    <name evidence="6" type="ORF">J2S08_003088</name>
</gene>
<sequence>MYIYLNGEIVKQEEATISAYDHGYLYGLGLFETMRTYHRHPFLLDDHLDRIQSSLHHVNIMYTFRRDEVLAIIDNLCKVNQLEDSYIRFNISAGVGDIGLQTEPYQEPTIIVFQKALPTHRFVAKEAVFLKQRRNSPETTMRLKSHHYLNNIAAKREIGSDPKKEGIFLTEEGYLAEGIVSNLFWIKNGILYTPAVETGILNGITRQFILRLASIYQLSIEEGFYEPDVLKDAKEVFFTNSIQEIIPVSRISGQEYPGCEGVWTRKLYSAYCQYAESLFNREQLS</sequence>
<dbReference type="NCBIfam" id="NF005800">
    <property type="entry name" value="PRK07650.1"/>
    <property type="match status" value="1"/>
</dbReference>
<keyword evidence="6" id="KW-0456">Lyase</keyword>
<keyword evidence="3 5" id="KW-0663">Pyridoxal phosphate</keyword>
<organism evidence="6 7">
    <name type="scientific">Bacillus chungangensis</name>
    <dbReference type="NCBI Taxonomy" id="587633"/>
    <lineage>
        <taxon>Bacteria</taxon>
        <taxon>Bacillati</taxon>
        <taxon>Bacillota</taxon>
        <taxon>Bacilli</taxon>
        <taxon>Bacillales</taxon>
        <taxon>Bacillaceae</taxon>
        <taxon>Bacillus</taxon>
    </lineage>
</organism>
<dbReference type="PANTHER" id="PTHR42743">
    <property type="entry name" value="AMINO-ACID AMINOTRANSFERASE"/>
    <property type="match status" value="1"/>
</dbReference>
<dbReference type="Gene3D" id="3.20.10.10">
    <property type="entry name" value="D-amino Acid Aminotransferase, subunit A, domain 2"/>
    <property type="match status" value="1"/>
</dbReference>
<dbReference type="InterPro" id="IPR036038">
    <property type="entry name" value="Aminotransferase-like"/>
</dbReference>
<reference evidence="6 7" key="1">
    <citation type="submission" date="2023-07" db="EMBL/GenBank/DDBJ databases">
        <title>Genomic Encyclopedia of Type Strains, Phase IV (KMG-IV): sequencing the most valuable type-strain genomes for metagenomic binning, comparative biology and taxonomic classification.</title>
        <authorList>
            <person name="Goeker M."/>
        </authorList>
    </citation>
    <scope>NUCLEOTIDE SEQUENCE [LARGE SCALE GENOMIC DNA]</scope>
    <source>
        <strain evidence="6 7">DSM 23837</strain>
    </source>
</reference>
<dbReference type="EMBL" id="JAUSTT010000020">
    <property type="protein sequence ID" value="MDQ0177209.1"/>
    <property type="molecule type" value="Genomic_DNA"/>
</dbReference>
<dbReference type="InterPro" id="IPR018300">
    <property type="entry name" value="Aminotrans_IV_CS"/>
</dbReference>
<evidence type="ECO:0000256" key="3">
    <source>
        <dbReference type="ARBA" id="ARBA00022898"/>
    </source>
</evidence>
<dbReference type="GO" id="GO:0008696">
    <property type="term" value="F:4-amino-4-deoxychorismate lyase activity"/>
    <property type="evidence" value="ECO:0007669"/>
    <property type="project" value="UniProtKB-EC"/>
</dbReference>
<evidence type="ECO:0000313" key="6">
    <source>
        <dbReference type="EMBL" id="MDQ0177209.1"/>
    </source>
</evidence>
<dbReference type="SUPFAM" id="SSF56752">
    <property type="entry name" value="D-aminoacid aminotransferase-like PLP-dependent enzymes"/>
    <property type="match status" value="1"/>
</dbReference>
<dbReference type="InterPro" id="IPR001544">
    <property type="entry name" value="Aminotrans_IV"/>
</dbReference>
<dbReference type="InterPro" id="IPR043132">
    <property type="entry name" value="BCAT-like_C"/>
</dbReference>
<name>A0ABT9WVG2_9BACI</name>